<proteinExistence type="predicted"/>
<dbReference type="Gene3D" id="3.40.50.1460">
    <property type="match status" value="1"/>
</dbReference>
<dbReference type="Proteomes" id="UP000622580">
    <property type="component" value="Unassembled WGS sequence"/>
</dbReference>
<organism evidence="3 4">
    <name type="scientific">Phenylobacterium glaciei</name>
    <dbReference type="NCBI Taxonomy" id="2803784"/>
    <lineage>
        <taxon>Bacteria</taxon>
        <taxon>Pseudomonadati</taxon>
        <taxon>Pseudomonadota</taxon>
        <taxon>Alphaproteobacteria</taxon>
        <taxon>Caulobacterales</taxon>
        <taxon>Caulobacteraceae</taxon>
        <taxon>Phenylobacterium</taxon>
    </lineage>
</organism>
<dbReference type="EMBL" id="JAGSGD010000001">
    <property type="protein sequence ID" value="MBR7619705.1"/>
    <property type="molecule type" value="Genomic_DNA"/>
</dbReference>
<gene>
    <name evidence="3" type="ORF">JKL49_09925</name>
</gene>
<dbReference type="InterPro" id="IPR050452">
    <property type="entry name" value="Metacaspase"/>
</dbReference>
<accession>A0A941CZT2</accession>
<dbReference type="InterPro" id="IPR029030">
    <property type="entry name" value="Caspase-like_dom_sf"/>
</dbReference>
<dbReference type="Pfam" id="PF00656">
    <property type="entry name" value="Peptidase_C14"/>
    <property type="match status" value="1"/>
</dbReference>
<keyword evidence="4" id="KW-1185">Reference proteome</keyword>
<feature type="compositionally biased region" description="Low complexity" evidence="1">
    <location>
        <begin position="595"/>
        <end position="612"/>
    </location>
</feature>
<evidence type="ECO:0000256" key="1">
    <source>
        <dbReference type="SAM" id="MobiDB-lite"/>
    </source>
</evidence>
<dbReference type="RefSeq" id="WP_215340047.1">
    <property type="nucleotide sequence ID" value="NZ_JAGSGD010000001.1"/>
</dbReference>
<protein>
    <submittedName>
        <fullName evidence="3">Caspase family protein</fullName>
    </submittedName>
</protein>
<evidence type="ECO:0000313" key="3">
    <source>
        <dbReference type="EMBL" id="MBR7619705.1"/>
    </source>
</evidence>
<dbReference type="InterPro" id="IPR011600">
    <property type="entry name" value="Pept_C14_caspase"/>
</dbReference>
<dbReference type="SUPFAM" id="SSF53474">
    <property type="entry name" value="alpha/beta-Hydrolases"/>
    <property type="match status" value="1"/>
</dbReference>
<dbReference type="SUPFAM" id="SSF52129">
    <property type="entry name" value="Caspase-like"/>
    <property type="match status" value="1"/>
</dbReference>
<dbReference type="GO" id="GO:0006508">
    <property type="term" value="P:proteolysis"/>
    <property type="evidence" value="ECO:0007669"/>
    <property type="project" value="InterPro"/>
</dbReference>
<evidence type="ECO:0000259" key="2">
    <source>
        <dbReference type="Pfam" id="PF00656"/>
    </source>
</evidence>
<name>A0A941CZT2_9CAUL</name>
<feature type="region of interest" description="Disordered" evidence="1">
    <location>
        <begin position="587"/>
        <end position="612"/>
    </location>
</feature>
<feature type="domain" description="Peptidase C14 caspase" evidence="2">
    <location>
        <begin position="277"/>
        <end position="580"/>
    </location>
</feature>
<dbReference type="PANTHER" id="PTHR48104:SF30">
    <property type="entry name" value="METACASPASE-1"/>
    <property type="match status" value="1"/>
</dbReference>
<dbReference type="GO" id="GO:0005737">
    <property type="term" value="C:cytoplasm"/>
    <property type="evidence" value="ECO:0007669"/>
    <property type="project" value="TreeGrafter"/>
</dbReference>
<dbReference type="GO" id="GO:0004197">
    <property type="term" value="F:cysteine-type endopeptidase activity"/>
    <property type="evidence" value="ECO:0007669"/>
    <property type="project" value="InterPro"/>
</dbReference>
<dbReference type="AlphaFoldDB" id="A0A941CZT2"/>
<dbReference type="PANTHER" id="PTHR48104">
    <property type="entry name" value="METACASPASE-4"/>
    <property type="match status" value="1"/>
</dbReference>
<reference evidence="3" key="1">
    <citation type="submission" date="2021-04" db="EMBL/GenBank/DDBJ databases">
        <title>Draft genome assembly of strain Phenylobacterium sp. 20VBR1 using MiniION and Illumina platforms.</title>
        <authorList>
            <person name="Thomas F.A."/>
            <person name="Krishnan K.P."/>
            <person name="Sinha R.K."/>
        </authorList>
    </citation>
    <scope>NUCLEOTIDE SEQUENCE</scope>
    <source>
        <strain evidence="3">20VBR1</strain>
    </source>
</reference>
<dbReference type="InterPro" id="IPR029058">
    <property type="entry name" value="AB_hydrolase_fold"/>
</dbReference>
<sequence length="612" mass="67925">MAARKVRILGVHGLGHQEATWFKDWVDVIEGIYKNDPELELEFQACYYDPIFEGIDLTPLETAKAVGKLAWSGVTHLFQRERGLISDIQKTLHWTAGYVVAWVEDKEFQAKTRAMFLDQVRTFKPDIILAHSLGSLVTYNAISHPDAAEAAVASILKKAHYVTFGAQIGNPFVLGNLTQGRVQPLAVRQWHHLFNRYDPVFTAPLQGGGATNFEQILTPFNPGGLQNHSSTGYLGHSQTIARFWAPYAASADGGKAFGFAPLISPPPKRRRTKSPTRRRALLVGINDYVNPQDQLEGCVNDVFSISAVLQECGFDPEAIRTCLDRRATAQGILDRLEWLVEDFQPGDERVFYYSGHGAQMPVYGPTEEPDRLVETLVPSDFNWSPETAITDEHIYALYSQLPYDARLVMIFDCCHSGGVHRQGGARARGITPPDDIRHRQLKWDVRAQMWVDREFERINADFSTSTKSNADFFGKGGSTLRLGRAAMLRAQTSQTEYRRAKTGAGAVGPYLPMIIEACGEDQLSFEYRHGATSYGAFTFCFASILREYKSLTFAQLVERTKQKLAELQYGQTPQILGPSLFVDAQIPWPTGQGGKTSPPAGTPGGSTPKLSG</sequence>
<comment type="caution">
    <text evidence="3">The sequence shown here is derived from an EMBL/GenBank/DDBJ whole genome shotgun (WGS) entry which is preliminary data.</text>
</comment>
<evidence type="ECO:0000313" key="4">
    <source>
        <dbReference type="Proteomes" id="UP000622580"/>
    </source>
</evidence>